<dbReference type="Pfam" id="PF13480">
    <property type="entry name" value="Acetyltransf_6"/>
    <property type="match status" value="1"/>
</dbReference>
<evidence type="ECO:0000259" key="1">
    <source>
        <dbReference type="Pfam" id="PF13480"/>
    </source>
</evidence>
<name>A0A3B0SPG6_9ZZZZ</name>
<proteinExistence type="predicted"/>
<evidence type="ECO:0000313" key="2">
    <source>
        <dbReference type="EMBL" id="VAW07705.1"/>
    </source>
</evidence>
<dbReference type="InterPro" id="IPR038740">
    <property type="entry name" value="BioF2-like_GNAT_dom"/>
</dbReference>
<protein>
    <recommendedName>
        <fullName evidence="1">BioF2-like acetyltransferase domain-containing protein</fullName>
    </recommendedName>
</protein>
<organism evidence="2">
    <name type="scientific">hydrothermal vent metagenome</name>
    <dbReference type="NCBI Taxonomy" id="652676"/>
    <lineage>
        <taxon>unclassified sequences</taxon>
        <taxon>metagenomes</taxon>
        <taxon>ecological metagenomes</taxon>
    </lineage>
</organism>
<sequence length="305" mass="33665">MVDPISANTRMASPLFDAAPIAPRVGPFPKTPWLDVWRSHFPSGELELVSSDDTLIPMIIDGNTVTFAGHADVTDYHAPLGPQVVEVLGSWVEKLPAGMRLIFDSLPREAAVVVREAIEAASLDATERVHEVAAVMTLGSSRDEWLASLSKKQRHEVRRKRRRFVEHFGEPTLTTVTGHDSVTTFAQMHRKAFGDKGEFMTEDMEAFFAGLYERAGATMCALRSASGDIAAMAFGFFESDGYYLYNSALEPEFAEGAPGVVLLDLLIEHVIDQDIQVFDFLKGDEVYKFRMGASARDLFVVEATT</sequence>
<dbReference type="InterPro" id="IPR016181">
    <property type="entry name" value="Acyl_CoA_acyltransferase"/>
</dbReference>
<dbReference type="AlphaFoldDB" id="A0A3B0SPG6"/>
<gene>
    <name evidence="2" type="ORF">MNBD_ACTINO02-3270</name>
</gene>
<dbReference type="EMBL" id="UOEK01000414">
    <property type="protein sequence ID" value="VAW07705.1"/>
    <property type="molecule type" value="Genomic_DNA"/>
</dbReference>
<reference evidence="2" key="1">
    <citation type="submission" date="2018-06" db="EMBL/GenBank/DDBJ databases">
        <authorList>
            <person name="Zhirakovskaya E."/>
        </authorList>
    </citation>
    <scope>NUCLEOTIDE SEQUENCE</scope>
</reference>
<dbReference type="Gene3D" id="3.40.630.30">
    <property type="match status" value="1"/>
</dbReference>
<accession>A0A3B0SPG6</accession>
<feature type="domain" description="BioF2-like acetyltransferase" evidence="1">
    <location>
        <begin position="151"/>
        <end position="288"/>
    </location>
</feature>
<dbReference type="SUPFAM" id="SSF55729">
    <property type="entry name" value="Acyl-CoA N-acyltransferases (Nat)"/>
    <property type="match status" value="1"/>
</dbReference>